<dbReference type="PANTHER" id="PTHR38766">
    <property type="entry name" value="FLAGELLAR PROTEIN FLIO"/>
    <property type="match status" value="1"/>
</dbReference>
<evidence type="ECO:0000313" key="3">
    <source>
        <dbReference type="EMBL" id="SFK52265.1"/>
    </source>
</evidence>
<evidence type="ECO:0000256" key="1">
    <source>
        <dbReference type="SAM" id="MobiDB-lite"/>
    </source>
</evidence>
<keyword evidence="4" id="KW-1185">Reference proteome</keyword>
<protein>
    <recommendedName>
        <fullName evidence="5">Flagellar biosynthesis protein, FliO</fullName>
    </recommendedName>
</protein>
<evidence type="ECO:0008006" key="5">
    <source>
        <dbReference type="Google" id="ProtNLM"/>
    </source>
</evidence>
<feature type="compositionally biased region" description="Basic and acidic residues" evidence="1">
    <location>
        <begin position="433"/>
        <end position="446"/>
    </location>
</feature>
<feature type="compositionally biased region" description="Pro residues" evidence="1">
    <location>
        <begin position="380"/>
        <end position="405"/>
    </location>
</feature>
<gene>
    <name evidence="3" type="ORF">SAMN04488125_102269</name>
</gene>
<proteinExistence type="predicted"/>
<feature type="compositionally biased region" description="Low complexity" evidence="1">
    <location>
        <begin position="332"/>
        <end position="344"/>
    </location>
</feature>
<feature type="compositionally biased region" description="Pro residues" evidence="1">
    <location>
        <begin position="345"/>
        <end position="355"/>
    </location>
</feature>
<keyword evidence="2" id="KW-0472">Membrane</keyword>
<dbReference type="STRING" id="414703.SAMN04488125_102269"/>
<sequence>MDRTGLLTNDSDLLRAQPTAAIIARSHERAGQEQARTRPRRRKTRVLQAFFGSDGSVVVQFLVIFLVILVLMIGAVLLYRRFAGRGLSLTAGANGRGRQPRLGIVDIYELDRQRQLILLRRDNVEHLLLVGGPNDVVIERNIQRGAGARYAPEPDHAVDPGLEAAQETRRADKFLDSPAPPAFAMPEVVPPAMPGAEPPHPERTPPLDPGLFEPEVIAPASAPARTRPASPVSRLIRRTLPPLGGTQPEAAPAVPSPAPADPEPAVPPASEPVPETPPVIAGRGPRPVDPAVLSDMARQLQVALKRPSSAVTPPPGGAEAPPLPPAPDLRPDPLAAAMAAAQAEPPAPAPAPPPAKLATAPKPTADANPAPETKSEAAPKPAPAEPVPAAPPAPPKPAPVLPAPAKPAEAAPKPEARPADTKPASQATPPKSEAPKPEAPKPDAAKPEAASTSAQNPFSVEEIEAEFARLLGRPLDTKN</sequence>
<feature type="compositionally biased region" description="Low complexity" evidence="1">
    <location>
        <begin position="356"/>
        <end position="379"/>
    </location>
</feature>
<dbReference type="AlphaFoldDB" id="A0A1I4A7F3"/>
<accession>A0A1I4A7F3</accession>
<dbReference type="Proteomes" id="UP000198804">
    <property type="component" value="Unassembled WGS sequence"/>
</dbReference>
<feature type="transmembrane region" description="Helical" evidence="2">
    <location>
        <begin position="57"/>
        <end position="79"/>
    </location>
</feature>
<organism evidence="3 4">
    <name type="scientific">Methylorubrum salsuginis</name>
    <dbReference type="NCBI Taxonomy" id="414703"/>
    <lineage>
        <taxon>Bacteria</taxon>
        <taxon>Pseudomonadati</taxon>
        <taxon>Pseudomonadota</taxon>
        <taxon>Alphaproteobacteria</taxon>
        <taxon>Hyphomicrobiales</taxon>
        <taxon>Methylobacteriaceae</taxon>
        <taxon>Methylorubrum</taxon>
    </lineage>
</organism>
<evidence type="ECO:0000256" key="2">
    <source>
        <dbReference type="SAM" id="Phobius"/>
    </source>
</evidence>
<feature type="region of interest" description="Disordered" evidence="1">
    <location>
        <begin position="190"/>
        <end position="214"/>
    </location>
</feature>
<name>A0A1I4A7F3_9HYPH</name>
<reference evidence="4" key="1">
    <citation type="submission" date="2016-10" db="EMBL/GenBank/DDBJ databases">
        <authorList>
            <person name="Varghese N."/>
            <person name="Submissions S."/>
        </authorList>
    </citation>
    <scope>NUCLEOTIDE SEQUENCE [LARGE SCALE GENOMIC DNA]</scope>
    <source>
        <strain evidence="4">CGMCC 1.6474</strain>
    </source>
</reference>
<dbReference type="EMBL" id="FOSV01000002">
    <property type="protein sequence ID" value="SFK52265.1"/>
    <property type="molecule type" value="Genomic_DNA"/>
</dbReference>
<keyword evidence="2" id="KW-0812">Transmembrane</keyword>
<keyword evidence="2" id="KW-1133">Transmembrane helix</keyword>
<feature type="compositionally biased region" description="Pro residues" evidence="1">
    <location>
        <begin position="312"/>
        <end position="328"/>
    </location>
</feature>
<evidence type="ECO:0000313" key="4">
    <source>
        <dbReference type="Proteomes" id="UP000198804"/>
    </source>
</evidence>
<dbReference type="PANTHER" id="PTHR38766:SF1">
    <property type="entry name" value="FLAGELLAR PROTEIN FLIO"/>
    <property type="match status" value="1"/>
</dbReference>
<feature type="compositionally biased region" description="Pro residues" evidence="1">
    <location>
        <begin position="254"/>
        <end position="277"/>
    </location>
</feature>
<dbReference type="InterPro" id="IPR052205">
    <property type="entry name" value="FliO/MopB"/>
</dbReference>
<feature type="region of interest" description="Disordered" evidence="1">
    <location>
        <begin position="239"/>
        <end position="461"/>
    </location>
</feature>